<sequence length="628" mass="69457">MNGSPKNAAPSRSLSIKVKLLLITMTLFSGIASYAIYEFYSLQKLELVHHAAELNLSSKAELLTLRRHEKDFLMRKDEKYLSKFDNTYIDLESHIASLQPLLMSIDSKPHHEIDELLGSLKSYKNQFDNLSQHALLINSESEHSYRAKLGQARELLHQQLEQERNVSLTLQFIELIEQEYTFVSSPSAESRETFIEALNELSVLFAEFDIANDNLTIYQRHFETLADAMVVFGLSPNSGMRGKLRANVHQTEQALSGMLTQINNSVDVLSTEIKRDMALMGGGIVLIVSSMIIIVSNMITRRINDINTLMSDIAHGSGDLTVRMNAKGSDELAQLSNSFDLFISKLQMNITDIAQVMNVLTECSETSQQAATQSLDNVSKQKAESESVATAVNELVMTSNEITANIESAAHTAHNVKLEAEESMRLTNIAGASTQELTRNIEQSQILIKTLESQSRDIYSVITTIQGIAEQTNLLALNAAIEAARAGENGRGFAVVADEVRQLSHMTNDSTKQIESTISGLKDGVEQTVSLMQTSLGQAHETNEQTKNAASSITKIVDQISEMFDMNSQIATASEEQSMVSAEIDRNITQIAELAGDTSNLVIKSVHCSEHVTEVSEKLERVVGQFKY</sequence>
<dbReference type="GO" id="GO:0016020">
    <property type="term" value="C:membrane"/>
    <property type="evidence" value="ECO:0007669"/>
    <property type="project" value="UniProtKB-SubCell"/>
</dbReference>
<comment type="subcellular location">
    <subcellularLocation>
        <location evidence="1">Membrane</location>
    </subcellularLocation>
</comment>
<proteinExistence type="inferred from homology"/>
<dbReference type="RefSeq" id="WP_017051564.1">
    <property type="nucleotide sequence ID" value="NZ_AJYW02000313.1"/>
</dbReference>
<keyword evidence="2 4" id="KW-0807">Transducer</keyword>
<feature type="domain" description="HAMP" evidence="7">
    <location>
        <begin position="297"/>
        <end position="351"/>
    </location>
</feature>
<feature type="transmembrane region" description="Helical" evidence="5">
    <location>
        <begin position="20"/>
        <end position="40"/>
    </location>
</feature>
<dbReference type="InterPro" id="IPR004089">
    <property type="entry name" value="MCPsignal_dom"/>
</dbReference>
<evidence type="ECO:0000313" key="8">
    <source>
        <dbReference type="EMBL" id="OEE69508.1"/>
    </source>
</evidence>
<dbReference type="Gene3D" id="6.10.340.10">
    <property type="match status" value="1"/>
</dbReference>
<dbReference type="PROSITE" id="PS50111">
    <property type="entry name" value="CHEMOTAXIS_TRANSDUC_2"/>
    <property type="match status" value="1"/>
</dbReference>
<dbReference type="InterPro" id="IPR003660">
    <property type="entry name" value="HAMP_dom"/>
</dbReference>
<dbReference type="PANTHER" id="PTHR32089">
    <property type="entry name" value="METHYL-ACCEPTING CHEMOTAXIS PROTEIN MCPB"/>
    <property type="match status" value="1"/>
</dbReference>
<dbReference type="Pfam" id="PF00672">
    <property type="entry name" value="HAMP"/>
    <property type="match status" value="1"/>
</dbReference>
<dbReference type="Proteomes" id="UP000094165">
    <property type="component" value="Unassembled WGS sequence"/>
</dbReference>
<keyword evidence="5" id="KW-0812">Transmembrane</keyword>
<dbReference type="EMBL" id="AJYW02000313">
    <property type="protein sequence ID" value="OEE69508.1"/>
    <property type="molecule type" value="Genomic_DNA"/>
</dbReference>
<keyword evidence="5" id="KW-0472">Membrane</keyword>
<accession>A0A1E5CLF3</accession>
<keyword evidence="5" id="KW-1133">Transmembrane helix</keyword>
<reference evidence="8 9" key="1">
    <citation type="journal article" date="2012" name="Science">
        <title>Ecological populations of bacteria act as socially cohesive units of antibiotic production and resistance.</title>
        <authorList>
            <person name="Cordero O.X."/>
            <person name="Wildschutte H."/>
            <person name="Kirkup B."/>
            <person name="Proehl S."/>
            <person name="Ngo L."/>
            <person name="Hussain F."/>
            <person name="Le Roux F."/>
            <person name="Mincer T."/>
            <person name="Polz M.F."/>
        </authorList>
    </citation>
    <scope>NUCLEOTIDE SEQUENCE [LARGE SCALE GENOMIC DNA]</scope>
    <source>
        <strain evidence="8 9">FF-238</strain>
    </source>
</reference>
<dbReference type="SMART" id="SM01358">
    <property type="entry name" value="HBM"/>
    <property type="match status" value="1"/>
</dbReference>
<protein>
    <submittedName>
        <fullName evidence="8">Chemotaxis protein</fullName>
    </submittedName>
</protein>
<dbReference type="GO" id="GO:0006935">
    <property type="term" value="P:chemotaxis"/>
    <property type="evidence" value="ECO:0007669"/>
    <property type="project" value="UniProtKB-ARBA"/>
</dbReference>
<dbReference type="FunFam" id="1.10.287.950:FF:000001">
    <property type="entry name" value="Methyl-accepting chemotaxis sensory transducer"/>
    <property type="match status" value="1"/>
</dbReference>
<dbReference type="AlphaFoldDB" id="A0A1E5CLF3"/>
<dbReference type="SMART" id="SM00304">
    <property type="entry name" value="HAMP"/>
    <property type="match status" value="1"/>
</dbReference>
<evidence type="ECO:0000256" key="2">
    <source>
        <dbReference type="ARBA" id="ARBA00023224"/>
    </source>
</evidence>
<evidence type="ECO:0000259" key="7">
    <source>
        <dbReference type="PROSITE" id="PS50885"/>
    </source>
</evidence>
<evidence type="ECO:0000256" key="3">
    <source>
        <dbReference type="ARBA" id="ARBA00029447"/>
    </source>
</evidence>
<organism evidence="8 9">
    <name type="scientific">Vibrio genomosp. F6 str. FF-238</name>
    <dbReference type="NCBI Taxonomy" id="1191298"/>
    <lineage>
        <taxon>Bacteria</taxon>
        <taxon>Pseudomonadati</taxon>
        <taxon>Pseudomonadota</taxon>
        <taxon>Gammaproteobacteria</taxon>
        <taxon>Vibrionales</taxon>
        <taxon>Vibrionaceae</taxon>
        <taxon>Vibrio</taxon>
    </lineage>
</organism>
<dbReference type="Pfam" id="PF00015">
    <property type="entry name" value="MCPsignal"/>
    <property type="match status" value="1"/>
</dbReference>
<comment type="similarity">
    <text evidence="3">Belongs to the methyl-accepting chemotaxis (MCP) protein family.</text>
</comment>
<comment type="caution">
    <text evidence="8">The sequence shown here is derived from an EMBL/GenBank/DDBJ whole genome shotgun (WGS) entry which is preliminary data.</text>
</comment>
<dbReference type="InterPro" id="IPR032255">
    <property type="entry name" value="HBM"/>
</dbReference>
<dbReference type="SUPFAM" id="SSF58104">
    <property type="entry name" value="Methyl-accepting chemotaxis protein (MCP) signaling domain"/>
    <property type="match status" value="1"/>
</dbReference>
<evidence type="ECO:0000313" key="9">
    <source>
        <dbReference type="Proteomes" id="UP000094165"/>
    </source>
</evidence>
<keyword evidence="9" id="KW-1185">Reference proteome</keyword>
<evidence type="ECO:0000259" key="6">
    <source>
        <dbReference type="PROSITE" id="PS50111"/>
    </source>
</evidence>
<name>A0A1E5CLF3_9VIBR</name>
<dbReference type="CDD" id="cd06225">
    <property type="entry name" value="HAMP"/>
    <property type="match status" value="1"/>
</dbReference>
<dbReference type="GO" id="GO:0007165">
    <property type="term" value="P:signal transduction"/>
    <property type="evidence" value="ECO:0007669"/>
    <property type="project" value="UniProtKB-KW"/>
</dbReference>
<dbReference type="PANTHER" id="PTHR32089:SF112">
    <property type="entry name" value="LYSOZYME-LIKE PROTEIN-RELATED"/>
    <property type="match status" value="1"/>
</dbReference>
<evidence type="ECO:0000256" key="4">
    <source>
        <dbReference type="PROSITE-ProRule" id="PRU00284"/>
    </source>
</evidence>
<evidence type="ECO:0000256" key="5">
    <source>
        <dbReference type="SAM" id="Phobius"/>
    </source>
</evidence>
<gene>
    <name evidence="8" type="ORF">A130_09490</name>
</gene>
<dbReference type="CDD" id="cd11386">
    <property type="entry name" value="MCP_signal"/>
    <property type="match status" value="1"/>
</dbReference>
<dbReference type="SMART" id="SM00283">
    <property type="entry name" value="MA"/>
    <property type="match status" value="1"/>
</dbReference>
<feature type="transmembrane region" description="Helical" evidence="5">
    <location>
        <begin position="278"/>
        <end position="299"/>
    </location>
</feature>
<evidence type="ECO:0000256" key="1">
    <source>
        <dbReference type="ARBA" id="ARBA00004370"/>
    </source>
</evidence>
<dbReference type="PROSITE" id="PS50885">
    <property type="entry name" value="HAMP"/>
    <property type="match status" value="1"/>
</dbReference>
<dbReference type="Gene3D" id="1.10.287.950">
    <property type="entry name" value="Methyl-accepting chemotaxis protein"/>
    <property type="match status" value="1"/>
</dbReference>
<feature type="domain" description="Methyl-accepting transducer" evidence="6">
    <location>
        <begin position="356"/>
        <end position="592"/>
    </location>
</feature>